<protein>
    <recommendedName>
        <fullName evidence="6">Secreted protein</fullName>
    </recommendedName>
</protein>
<evidence type="ECO:0000313" key="3">
    <source>
        <dbReference type="EMBL" id="KDC49199.1"/>
    </source>
</evidence>
<evidence type="ECO:0000313" key="4">
    <source>
        <dbReference type="Proteomes" id="UP000027154"/>
    </source>
</evidence>
<feature type="signal peptide" evidence="1">
    <location>
        <begin position="1"/>
        <end position="22"/>
    </location>
</feature>
<gene>
    <name evidence="3" type="ORF">DC53_18055</name>
    <name evidence="2" type="ORF">EU508_20185</name>
</gene>
<accession>A0AB73BBI4</accession>
<dbReference type="Proteomes" id="UP000324162">
    <property type="component" value="Unassembled WGS sequence"/>
</dbReference>
<evidence type="ECO:0008006" key="6">
    <source>
        <dbReference type="Google" id="ProtNLM"/>
    </source>
</evidence>
<dbReference type="RefSeq" id="WP_008134718.1">
    <property type="nucleotide sequence ID" value="NZ_JJNZ01000070.1"/>
</dbReference>
<dbReference type="AlphaFoldDB" id="A0AB73BBI4"/>
<name>A0AB73BBI4_9GAMM</name>
<reference evidence="3 4" key="1">
    <citation type="submission" date="2014-04" db="EMBL/GenBank/DDBJ databases">
        <title>Pseudoalteromonas galatheae sp. nov., isolated from a deep-sea polychaete near Canal Concepcion, Chile.</title>
        <authorList>
            <person name="Machado H.R."/>
            <person name="Gram L."/>
            <person name="Vynne N.G."/>
        </authorList>
    </citation>
    <scope>NUCLEOTIDE SEQUENCE [LARGE SCALE GENOMIC DNA]</scope>
    <source>
        <strain evidence="3 4">KMM216</strain>
    </source>
</reference>
<proteinExistence type="predicted"/>
<evidence type="ECO:0000313" key="5">
    <source>
        <dbReference type="Proteomes" id="UP000324162"/>
    </source>
</evidence>
<reference evidence="2 5" key="2">
    <citation type="submission" date="2019-01" db="EMBL/GenBank/DDBJ databases">
        <title>Genome sequences of marine Pseudoalteromonas species.</title>
        <authorList>
            <person name="Boraston A.B."/>
            <person name="Hehemann J.-H."/>
            <person name="Vickers C.J."/>
            <person name="Salama-Alber O."/>
            <person name="Abe K."/>
            <person name="Hettle A.J."/>
        </authorList>
    </citation>
    <scope>NUCLEOTIDE SEQUENCE [LARGE SCALE GENOMIC DNA]</scope>
    <source>
        <strain evidence="2 5">PS42</strain>
    </source>
</reference>
<dbReference type="EMBL" id="SEUK01000056">
    <property type="protein sequence ID" value="KAA1156408.1"/>
    <property type="molecule type" value="Genomic_DNA"/>
</dbReference>
<feature type="chain" id="PRO_5044479366" description="Secreted protein" evidence="1">
    <location>
        <begin position="23"/>
        <end position="164"/>
    </location>
</feature>
<comment type="caution">
    <text evidence="2">The sequence shown here is derived from an EMBL/GenBank/DDBJ whole genome shotgun (WGS) entry which is preliminary data.</text>
</comment>
<evidence type="ECO:0000256" key="1">
    <source>
        <dbReference type="SAM" id="SignalP"/>
    </source>
</evidence>
<evidence type="ECO:0000313" key="2">
    <source>
        <dbReference type="EMBL" id="KAA1156408.1"/>
    </source>
</evidence>
<organism evidence="2 5">
    <name type="scientific">Pseudoalteromonas fuliginea</name>
    <dbReference type="NCBI Taxonomy" id="1872678"/>
    <lineage>
        <taxon>Bacteria</taxon>
        <taxon>Pseudomonadati</taxon>
        <taxon>Pseudomonadota</taxon>
        <taxon>Gammaproteobacteria</taxon>
        <taxon>Alteromonadales</taxon>
        <taxon>Pseudoalteromonadaceae</taxon>
        <taxon>Pseudoalteromonas</taxon>
    </lineage>
</organism>
<keyword evidence="1" id="KW-0732">Signal</keyword>
<sequence>MNSKLNILIASIFLTVSHHALADFNFPGNGSITYSTGVEKSFEFGFAWQQKFKKFTIGSKSYEMDQIPSSYSVAITLAKDGSQVWVQEFNNGFIEAFDWTIGKHTITLKKQQFSDQVKGNYVIELDGRSYFFARNNASIVMKFDEDGIKTIAIDGVKKNMGTKN</sequence>
<dbReference type="EMBL" id="JJNZ01000070">
    <property type="protein sequence ID" value="KDC49199.1"/>
    <property type="molecule type" value="Genomic_DNA"/>
</dbReference>
<dbReference type="Proteomes" id="UP000027154">
    <property type="component" value="Unassembled WGS sequence"/>
</dbReference>